<dbReference type="Gene3D" id="3.90.1210.10">
    <property type="entry name" value="Antifreeze-like/N-acetylneuraminic acid synthase C-terminal domain"/>
    <property type="match status" value="1"/>
</dbReference>
<evidence type="ECO:0000259" key="1">
    <source>
        <dbReference type="Pfam" id="PF03102"/>
    </source>
</evidence>
<dbReference type="InterPro" id="IPR013132">
    <property type="entry name" value="PseI/NeuA/B-like_N"/>
</dbReference>
<dbReference type="InterPro" id="IPR013974">
    <property type="entry name" value="SAF"/>
</dbReference>
<dbReference type="PANTHER" id="PTHR42966:SF2">
    <property type="entry name" value="PSEUDAMINIC ACID SYNTHASE"/>
    <property type="match status" value="1"/>
</dbReference>
<evidence type="ECO:0000313" key="4">
    <source>
        <dbReference type="Proteomes" id="UP000177047"/>
    </source>
</evidence>
<dbReference type="Pfam" id="PF03102">
    <property type="entry name" value="NeuB"/>
    <property type="match status" value="1"/>
</dbReference>
<dbReference type="Proteomes" id="UP000177047">
    <property type="component" value="Unassembled WGS sequence"/>
</dbReference>
<dbReference type="CDD" id="cd11615">
    <property type="entry name" value="SAF_NeuB_like"/>
    <property type="match status" value="1"/>
</dbReference>
<feature type="domain" description="PseI/NeuA/B-like" evidence="1">
    <location>
        <begin position="33"/>
        <end position="274"/>
    </location>
</feature>
<dbReference type="GO" id="GO:0016051">
    <property type="term" value="P:carbohydrate biosynthetic process"/>
    <property type="evidence" value="ECO:0007669"/>
    <property type="project" value="InterPro"/>
</dbReference>
<organism evidence="3 4">
    <name type="scientific">Candidatus Nomurabacteria bacterium RIFOXYB1_FULL_39_16</name>
    <dbReference type="NCBI Taxonomy" id="1801803"/>
    <lineage>
        <taxon>Bacteria</taxon>
        <taxon>Candidatus Nomuraibacteriota</taxon>
    </lineage>
</organism>
<dbReference type="InterPro" id="IPR057736">
    <property type="entry name" value="SAF_PseI/NeuA/NeuB"/>
</dbReference>
<dbReference type="NCBIfam" id="TIGR03586">
    <property type="entry name" value="PseI"/>
    <property type="match status" value="1"/>
</dbReference>
<dbReference type="Gene3D" id="3.20.20.70">
    <property type="entry name" value="Aldolase class I"/>
    <property type="match status" value="1"/>
</dbReference>
<comment type="caution">
    <text evidence="3">The sequence shown here is derived from an EMBL/GenBank/DDBJ whole genome shotgun (WGS) entry which is preliminary data.</text>
</comment>
<dbReference type="STRING" id="1801803.A2356_02165"/>
<proteinExistence type="predicted"/>
<reference evidence="3 4" key="1">
    <citation type="journal article" date="2016" name="Nat. Commun.">
        <title>Thousands of microbial genomes shed light on interconnected biogeochemical processes in an aquifer system.</title>
        <authorList>
            <person name="Anantharaman K."/>
            <person name="Brown C.T."/>
            <person name="Hug L.A."/>
            <person name="Sharon I."/>
            <person name="Castelle C.J."/>
            <person name="Probst A.J."/>
            <person name="Thomas B.C."/>
            <person name="Singh A."/>
            <person name="Wilkins M.J."/>
            <person name="Karaoz U."/>
            <person name="Brodie E.L."/>
            <person name="Williams K.H."/>
            <person name="Hubbard S.S."/>
            <person name="Banfield J.F."/>
        </authorList>
    </citation>
    <scope>NUCLEOTIDE SEQUENCE [LARGE SCALE GENOMIC DNA]</scope>
</reference>
<dbReference type="GO" id="GO:0047444">
    <property type="term" value="F:N-acylneuraminate-9-phosphate synthase activity"/>
    <property type="evidence" value="ECO:0007669"/>
    <property type="project" value="TreeGrafter"/>
</dbReference>
<name>A0A1F6YTQ9_9BACT</name>
<dbReference type="PANTHER" id="PTHR42966">
    <property type="entry name" value="N-ACETYLNEURAMINATE SYNTHASE"/>
    <property type="match status" value="1"/>
</dbReference>
<gene>
    <name evidence="3" type="ORF">A2356_02165</name>
</gene>
<dbReference type="InterPro" id="IPR051690">
    <property type="entry name" value="PseI-like"/>
</dbReference>
<accession>A0A1F6YTQ9</accession>
<dbReference type="AlphaFoldDB" id="A0A1F6YTQ9"/>
<dbReference type="SUPFAM" id="SSF51569">
    <property type="entry name" value="Aldolase"/>
    <property type="match status" value="1"/>
</dbReference>
<evidence type="ECO:0000259" key="2">
    <source>
        <dbReference type="Pfam" id="PF08666"/>
    </source>
</evidence>
<feature type="domain" description="SAF" evidence="2">
    <location>
        <begin position="289"/>
        <end position="343"/>
    </location>
</feature>
<dbReference type="Pfam" id="PF08666">
    <property type="entry name" value="SAF"/>
    <property type="match status" value="1"/>
</dbReference>
<dbReference type="InterPro" id="IPR020030">
    <property type="entry name" value="Pseudaminic_synth_PseI"/>
</dbReference>
<dbReference type="InterPro" id="IPR036732">
    <property type="entry name" value="AFP_Neu5c_C_sf"/>
</dbReference>
<dbReference type="SUPFAM" id="SSF51269">
    <property type="entry name" value="AFP III-like domain"/>
    <property type="match status" value="1"/>
</dbReference>
<dbReference type="EMBL" id="MFWB01000005">
    <property type="protein sequence ID" value="OGJ09764.1"/>
    <property type="molecule type" value="Genomic_DNA"/>
</dbReference>
<protein>
    <submittedName>
        <fullName evidence="3">Pseudaminic acid synthase</fullName>
    </submittedName>
</protein>
<dbReference type="InterPro" id="IPR013785">
    <property type="entry name" value="Aldolase_TIM"/>
</dbReference>
<sequence length="348" mass="38571">MVKKLNIGREYKPFIIAEMSGNHNQSLEKALEIVDEAADAGADALKIQTYTADTITLNIDSGDFVINDPKSLWNGEKLYALYQKAHTPWEWHQAIFKRCKERGIYAFSTPFDETAVDFLESLDAPFYKIASFETSHLPLLKKIARIGKPIIMSNGLATLRELTEAVETIRSVDKNNQLVLLKCTSTYPASPSDANLATIPHIKDAFDCEVGLSDHTMGIGVSLAAIALGATVIEKHFTISRKDGGVDAAFSLEPKELKELVIESEKVWQSIGNIKYGPTENEQESLQFRRSIYISKDVKPGEILKYGENLKIVRPGFAAAPKDLSYYEGRTVKKALAAGTRVTLDILD</sequence>
<evidence type="ECO:0000313" key="3">
    <source>
        <dbReference type="EMBL" id="OGJ09764.1"/>
    </source>
</evidence>